<reference evidence="2 3" key="1">
    <citation type="journal article" date="2019" name="Microorganisms">
        <title>Genome Insights into the Novel Species Microvirga brassicacearum, a Rapeseed Endophyte with Biotechnological Potential.</title>
        <authorList>
            <person name="Jimenez-Gomez A."/>
            <person name="Saati-Santamaria Z."/>
            <person name="Igual J.M."/>
            <person name="Rivas R."/>
            <person name="Mateos P.F."/>
            <person name="Garcia-Fraile P."/>
        </authorList>
    </citation>
    <scope>NUCLEOTIDE SEQUENCE [LARGE SCALE GENOMIC DNA]</scope>
    <source>
        <strain evidence="2 3">CDVBN77</strain>
    </source>
</reference>
<gene>
    <name evidence="2" type="ORF">FEZ63_19725</name>
</gene>
<keyword evidence="1" id="KW-0732">Signal</keyword>
<protein>
    <submittedName>
        <fullName evidence="2">Uncharacterized protein</fullName>
    </submittedName>
</protein>
<comment type="caution">
    <text evidence="2">The sequence shown here is derived from an EMBL/GenBank/DDBJ whole genome shotgun (WGS) entry which is preliminary data.</text>
</comment>
<dbReference type="AlphaFoldDB" id="A0A5N3P636"/>
<dbReference type="OrthoDB" id="7835462at2"/>
<evidence type="ECO:0000313" key="2">
    <source>
        <dbReference type="EMBL" id="KAB0265180.1"/>
    </source>
</evidence>
<organism evidence="2 3">
    <name type="scientific">Microvirga brassicacearum</name>
    <dbReference type="NCBI Taxonomy" id="2580413"/>
    <lineage>
        <taxon>Bacteria</taxon>
        <taxon>Pseudomonadati</taxon>
        <taxon>Pseudomonadota</taxon>
        <taxon>Alphaproteobacteria</taxon>
        <taxon>Hyphomicrobiales</taxon>
        <taxon>Methylobacteriaceae</taxon>
        <taxon>Microvirga</taxon>
    </lineage>
</organism>
<dbReference type="Gene3D" id="2.60.120.200">
    <property type="match status" value="1"/>
</dbReference>
<dbReference type="EMBL" id="VCMV01000041">
    <property type="protein sequence ID" value="KAB0265180.1"/>
    <property type="molecule type" value="Genomic_DNA"/>
</dbReference>
<accession>A0A5N3P636</accession>
<proteinExistence type="predicted"/>
<dbReference type="Proteomes" id="UP000325684">
    <property type="component" value="Unassembled WGS sequence"/>
</dbReference>
<feature type="signal peptide" evidence="1">
    <location>
        <begin position="1"/>
        <end position="26"/>
    </location>
</feature>
<dbReference type="RefSeq" id="WP_150947696.1">
    <property type="nucleotide sequence ID" value="NZ_VCMV01000041.1"/>
</dbReference>
<name>A0A5N3P636_9HYPH</name>
<evidence type="ECO:0000313" key="3">
    <source>
        <dbReference type="Proteomes" id="UP000325684"/>
    </source>
</evidence>
<evidence type="ECO:0000256" key="1">
    <source>
        <dbReference type="SAM" id="SignalP"/>
    </source>
</evidence>
<keyword evidence="3" id="KW-1185">Reference proteome</keyword>
<sequence>MFASRSVVQTLMGCAALMLAVVPSQAGSQPSQAGSQREFSDGFDAKTFVDLLQRDRSRWTHFQSTFPQNKADVVFDQHQSGDSAVKFFAIASTSVVSKADIEKEGFDMRAGQEVQVSAWFFIPPDVDLTNLFLIDIECKTCWPVNSVFPDKSPGIRLKLRDRDGTPVVERRKIGLPDMRNALRTDGALPRGRWFKLAWNLTLQADDTGTAEIQIDDQPVFRSEGATFPNPNAFKKWGIELRDTLYDRFQVGITANSSSNPIELFVDTVSFKAGSCSPEENSSCPRPE</sequence>
<feature type="chain" id="PRO_5024272013" evidence="1">
    <location>
        <begin position="27"/>
        <end position="287"/>
    </location>
</feature>